<feature type="transmembrane region" description="Helical" evidence="1">
    <location>
        <begin position="40"/>
        <end position="63"/>
    </location>
</feature>
<dbReference type="RefSeq" id="WP_014002788.1">
    <property type="nucleotide sequence ID" value="NC_015850.1"/>
</dbReference>
<dbReference type="STRING" id="990288.Atc_1271"/>
<keyword evidence="1" id="KW-0472">Membrane</keyword>
<keyword evidence="1" id="KW-1133">Transmembrane helix</keyword>
<name>F9ZNU0_ACICS</name>
<evidence type="ECO:0000313" key="3">
    <source>
        <dbReference type="Proteomes" id="UP000006135"/>
    </source>
</evidence>
<organism evidence="2 3">
    <name type="scientific">Acidithiobacillus caldus (strain SM-1)</name>
    <dbReference type="NCBI Taxonomy" id="990288"/>
    <lineage>
        <taxon>Bacteria</taxon>
        <taxon>Pseudomonadati</taxon>
        <taxon>Pseudomonadota</taxon>
        <taxon>Acidithiobacillia</taxon>
        <taxon>Acidithiobacillales</taxon>
        <taxon>Acidithiobacillaceae</taxon>
        <taxon>Acidithiobacillus</taxon>
    </lineage>
</organism>
<evidence type="ECO:0000256" key="1">
    <source>
        <dbReference type="SAM" id="Phobius"/>
    </source>
</evidence>
<sequence length="78" mass="8845">MQLFAPVLVLFMVLAFIAGILAIGMWIFSGVVHFQEFVSWMSILVIVVVPILVLLGVFVRVFCGQFTQNLVDRFGKRR</sequence>
<gene>
    <name evidence="2" type="ordered locus">Atc_1271</name>
</gene>
<keyword evidence="3" id="KW-1185">Reference proteome</keyword>
<protein>
    <submittedName>
        <fullName evidence="2">Uncharacterized protein</fullName>
    </submittedName>
</protein>
<dbReference type="KEGG" id="acu:Atc_1271"/>
<accession>F9ZNU0</accession>
<proteinExistence type="predicted"/>
<dbReference type="EMBL" id="CP002573">
    <property type="protein sequence ID" value="AEK57920.1"/>
    <property type="molecule type" value="Genomic_DNA"/>
</dbReference>
<dbReference type="GeneID" id="92931256"/>
<keyword evidence="1" id="KW-0812">Transmembrane</keyword>
<feature type="transmembrane region" description="Helical" evidence="1">
    <location>
        <begin position="7"/>
        <end position="28"/>
    </location>
</feature>
<dbReference type="HOGENOM" id="CLU_2613901_0_0_6"/>
<dbReference type="Proteomes" id="UP000006135">
    <property type="component" value="Chromosome"/>
</dbReference>
<dbReference type="AlphaFoldDB" id="F9ZNU0"/>
<reference evidence="2 3" key="1">
    <citation type="journal article" date="2011" name="J. Genet. Genomics">
        <title>Unraveling the Acidithiobacillus caldus complete genome and its central metabolisms for carbon assimilation.</title>
        <authorList>
            <person name="You X.Y."/>
            <person name="Guo X."/>
            <person name="Zheng H.J."/>
            <person name="Zhang M.J."/>
            <person name="Liu L.J."/>
            <person name="Zhu Y.Q."/>
            <person name="Zhu B."/>
            <person name="Wang S.Y."/>
            <person name="Zhao G.P."/>
            <person name="Poetsch A."/>
            <person name="Jiang C.Y."/>
            <person name="Liu S.J."/>
        </authorList>
    </citation>
    <scope>NUCLEOTIDE SEQUENCE [LARGE SCALE GENOMIC DNA]</scope>
    <source>
        <strain evidence="2 3">SM-1</strain>
    </source>
</reference>
<evidence type="ECO:0000313" key="2">
    <source>
        <dbReference type="EMBL" id="AEK57920.1"/>
    </source>
</evidence>